<accession>A0A7K1GHZ1</accession>
<feature type="domain" description="Type 9 secretion system plug protein N-terminal" evidence="1">
    <location>
        <begin position="35"/>
        <end position="151"/>
    </location>
</feature>
<proteinExistence type="predicted"/>
<dbReference type="Proteomes" id="UP000488936">
    <property type="component" value="Unassembled WGS sequence"/>
</dbReference>
<keyword evidence="3" id="KW-1185">Reference proteome</keyword>
<dbReference type="InterPro" id="IPR031345">
    <property type="entry name" value="T9SS_Plug_N"/>
</dbReference>
<dbReference type="RefSeq" id="WP_155034549.1">
    <property type="nucleotide sequence ID" value="NZ_JAYMMG010000001.1"/>
</dbReference>
<evidence type="ECO:0000259" key="1">
    <source>
        <dbReference type="Pfam" id="PF17116"/>
    </source>
</evidence>
<dbReference type="EMBL" id="WMJY01000002">
    <property type="protein sequence ID" value="MTH28557.1"/>
    <property type="molecule type" value="Genomic_DNA"/>
</dbReference>
<reference evidence="2 3" key="1">
    <citation type="journal article" date="2006" name="Int. J. Syst. Evol. Microbiol.">
        <title>Myroides pelagicus sp. nov., isolated from seawater in Thailand.</title>
        <authorList>
            <person name="Yoon J."/>
            <person name="Maneerat S."/>
            <person name="Kawai F."/>
            <person name="Yokota A."/>
        </authorList>
    </citation>
    <scope>NUCLEOTIDE SEQUENCE [LARGE SCALE GENOMIC DNA]</scope>
    <source>
        <strain evidence="2 3">SM1T</strain>
    </source>
</reference>
<protein>
    <submittedName>
        <fullName evidence="2">DUF5103 domain-containing protein</fullName>
    </submittedName>
</protein>
<dbReference type="OrthoDB" id="1522602at2"/>
<sequence length="417" mass="48929">MSLRVFFSIIALLLMIVTRGQVPQNKTADYIKSAGFVRGNQSTFPHFKLGESFTLEFDDLYADEGNYYYRVIAYNYDWSPSDLRKIEYVTGMDNQRIRTYENSFNTLQDYTHYSLTLPNTQYSITKSGNYTLEIYDDNNEVVIRRKFVLYEDAINVPIQVKRTRNLEFYDTKQRLEFTVPLGDVEYQNPLKNIRVAIFQNGRWDTFLKDITPQYTVATDLVYKYDAETQFWGDNQYLNFDNSDIRQVNNMIGATNVTNGIYNTYLHINDSRRDKTYTYFPDLNGHFYPRTINKFKKVAIEGEYSWVYFTYSPPLDMPVGSDYYVTGMFNDYELTATNKLELNDETGLYEKAILIKQGFTNFKYTVTVNGKVAPEWNADGNFAFTTNTYQVIVYYRGTLDRYDRAIGYGFVNAQDITY</sequence>
<name>A0A7K1GHZ1_9FLAO</name>
<dbReference type="Pfam" id="PF17116">
    <property type="entry name" value="T9SS_plug_1st"/>
    <property type="match status" value="1"/>
</dbReference>
<dbReference type="AlphaFoldDB" id="A0A7K1GHZ1"/>
<gene>
    <name evidence="2" type="ORF">GJV77_01265</name>
</gene>
<organism evidence="2 3">
    <name type="scientific">Myroides pelagicus</name>
    <dbReference type="NCBI Taxonomy" id="270914"/>
    <lineage>
        <taxon>Bacteria</taxon>
        <taxon>Pseudomonadati</taxon>
        <taxon>Bacteroidota</taxon>
        <taxon>Flavobacteriia</taxon>
        <taxon>Flavobacteriales</taxon>
        <taxon>Flavobacteriaceae</taxon>
        <taxon>Myroides</taxon>
    </lineage>
</organism>
<comment type="caution">
    <text evidence="2">The sequence shown here is derived from an EMBL/GenBank/DDBJ whole genome shotgun (WGS) entry which is preliminary data.</text>
</comment>
<evidence type="ECO:0000313" key="3">
    <source>
        <dbReference type="Proteomes" id="UP000488936"/>
    </source>
</evidence>
<evidence type="ECO:0000313" key="2">
    <source>
        <dbReference type="EMBL" id="MTH28557.1"/>
    </source>
</evidence>